<evidence type="ECO:0000256" key="5">
    <source>
        <dbReference type="HAMAP-Rule" id="MF_00845"/>
    </source>
</evidence>
<dbReference type="GO" id="GO:0005737">
    <property type="term" value="C:cytoplasm"/>
    <property type="evidence" value="ECO:0007669"/>
    <property type="project" value="UniProtKB-SubCell"/>
</dbReference>
<dbReference type="SUPFAM" id="SSF51905">
    <property type="entry name" value="FAD/NAD(P)-binding domain"/>
    <property type="match status" value="1"/>
</dbReference>
<keyword evidence="5" id="KW-0521">NADP</keyword>
<keyword evidence="2 5" id="KW-0274">FAD</keyword>
<comment type="function">
    <text evidence="5">An FAD-requiring monooxygenase active on some tetracycline antibiotic derivatives, which leads to their inactivation. Hydroxylates carbon 11a of tetracycline and some analogs.</text>
</comment>
<keyword evidence="5" id="KW-0547">Nucleotide-binding</keyword>
<feature type="domain" description="FAD-binding" evidence="7">
    <location>
        <begin position="335"/>
        <end position="370"/>
    </location>
</feature>
<dbReference type="Proteomes" id="UP000614996">
    <property type="component" value="Unassembled WGS sequence"/>
</dbReference>
<dbReference type="GO" id="GO:0004497">
    <property type="term" value="F:monooxygenase activity"/>
    <property type="evidence" value="ECO:0007669"/>
    <property type="project" value="UniProtKB-UniRule"/>
</dbReference>
<dbReference type="PANTHER" id="PTHR46972:SF1">
    <property type="entry name" value="FAD DEPENDENT OXIDOREDUCTASE DOMAIN-CONTAINING PROTEIN"/>
    <property type="match status" value="1"/>
</dbReference>
<gene>
    <name evidence="8" type="ORF">NUM_70170</name>
</gene>
<comment type="cofactor">
    <cofactor evidence="5">
        <name>FAD</name>
        <dbReference type="ChEBI" id="CHEBI:57692"/>
    </cofactor>
</comment>
<comment type="subcellular location">
    <subcellularLocation>
        <location evidence="5">Cytoplasm</location>
    </subcellularLocation>
</comment>
<feature type="compositionally biased region" description="Polar residues" evidence="6">
    <location>
        <begin position="1"/>
        <end position="12"/>
    </location>
</feature>
<feature type="binding site" evidence="5">
    <location>
        <position position="340"/>
    </location>
    <ligand>
        <name>FAD</name>
        <dbReference type="ChEBI" id="CHEBI:57692"/>
    </ligand>
</feature>
<keyword evidence="3 5" id="KW-0560">Oxidoreductase</keyword>
<dbReference type="PRINTS" id="PR00420">
    <property type="entry name" value="RNGMNOXGNASE"/>
</dbReference>
<protein>
    <recommendedName>
        <fullName evidence="5">Flavin-dependent monooxygenase</fullName>
    </recommendedName>
    <alternativeName>
        <fullName evidence="5">TetX monooxygenase</fullName>
        <shortName evidence="5">TetX</shortName>
        <ecNumber evidence="5">1.14.13.-</ecNumber>
    </alternativeName>
</protein>
<dbReference type="HAMAP" id="MF_00845">
    <property type="entry name" value="TetX_monooxygenase"/>
    <property type="match status" value="1"/>
</dbReference>
<dbReference type="AlphaFoldDB" id="A0A8J4EQE6"/>
<feature type="binding site" evidence="5">
    <location>
        <position position="148"/>
    </location>
    <ligand>
        <name>FAD</name>
        <dbReference type="ChEBI" id="CHEBI:57692"/>
    </ligand>
</feature>
<dbReference type="InterPro" id="IPR002938">
    <property type="entry name" value="FAD-bd"/>
</dbReference>
<comment type="similarity">
    <text evidence="5">Belongs to the aromatic-ring hydroxylase family. TetX subfamily.</text>
</comment>
<dbReference type="EC" id="1.14.13.-" evidence="5"/>
<proteinExistence type="inferred from homology"/>
<evidence type="ECO:0000313" key="9">
    <source>
        <dbReference type="Proteomes" id="UP000614996"/>
    </source>
</evidence>
<dbReference type="InterPro" id="IPR036188">
    <property type="entry name" value="FAD/NAD-bd_sf"/>
</dbReference>
<dbReference type="InterPro" id="IPR043683">
    <property type="entry name" value="TetX_monooxygenase"/>
</dbReference>
<name>A0A8J4EQE6_9ACTN</name>
<evidence type="ECO:0000259" key="7">
    <source>
        <dbReference type="Pfam" id="PF01494"/>
    </source>
</evidence>
<feature type="region of interest" description="Disordered" evidence="6">
    <location>
        <begin position="1"/>
        <end position="45"/>
    </location>
</feature>
<keyword evidence="9" id="KW-1185">Reference proteome</keyword>
<comment type="subunit">
    <text evidence="5">Monomer.</text>
</comment>
<dbReference type="EMBL" id="BOPO01000150">
    <property type="protein sequence ID" value="GIL31763.1"/>
    <property type="molecule type" value="Genomic_DNA"/>
</dbReference>
<feature type="binding site" evidence="5">
    <location>
        <position position="87"/>
    </location>
    <ligand>
        <name>NADPH</name>
        <dbReference type="ChEBI" id="CHEBI:57783"/>
    </ligand>
</feature>
<keyword evidence="1 5" id="KW-0285">Flavoprotein</keyword>
<evidence type="ECO:0000256" key="3">
    <source>
        <dbReference type="ARBA" id="ARBA00023002"/>
    </source>
</evidence>
<accession>A0A8J4EQE6</accession>
<dbReference type="GO" id="GO:0046677">
    <property type="term" value="P:response to antibiotic"/>
    <property type="evidence" value="ECO:0007669"/>
    <property type="project" value="InterPro"/>
</dbReference>
<evidence type="ECO:0000256" key="4">
    <source>
        <dbReference type="ARBA" id="ARBA00023033"/>
    </source>
</evidence>
<comment type="domain">
    <text evidence="5">Consists of an N-terminal FAD-binding domain with a Rossman fold and a C-terminal substrate-binding domain.</text>
</comment>
<comment type="catalytic activity">
    <reaction evidence="5">
        <text>a tetracycline + NADPH + O2 + H(+) = an 11a-hydroxytetracycline + NADP(+) + H2O</text>
        <dbReference type="Rhea" id="RHEA:61444"/>
        <dbReference type="ChEBI" id="CHEBI:15377"/>
        <dbReference type="ChEBI" id="CHEBI:15378"/>
        <dbReference type="ChEBI" id="CHEBI:15379"/>
        <dbReference type="ChEBI" id="CHEBI:57783"/>
        <dbReference type="ChEBI" id="CHEBI:58349"/>
        <dbReference type="ChEBI" id="CHEBI:144644"/>
        <dbReference type="ChEBI" id="CHEBI:144645"/>
    </reaction>
</comment>
<dbReference type="GO" id="GO:0071949">
    <property type="term" value="F:FAD binding"/>
    <property type="evidence" value="ECO:0007669"/>
    <property type="project" value="InterPro"/>
</dbReference>
<evidence type="ECO:0000256" key="2">
    <source>
        <dbReference type="ARBA" id="ARBA00022827"/>
    </source>
</evidence>
<sequence length="420" mass="42928">MTTTNSVGNGNEYTRAGDGMPGNADRNTGAGDGAVRVLGGGARRSRGGPAEIAIVGGGLGGLTLARVLAVHGITATVYDQESGPGARSQGGMLDIHEESGQRALRAAGLLQEFQRIVLPGGDATIVRDRHGTLLHADDGGNGRPEVDRGQLRELLLDSLPPGSIRWGAKASAVRERSDGRREVVFADGSTVTADLVVGADGAWSKVRPLVSAATPDYLGVTFVEIDLVEADARHPAAAAVVGRGSLFALGDGKGLLAHRETDGSLHVYAALPVPVDWAGGVDFTDRVAVQDAVLAHFAGWSDDLRALVAEADGPLLPRPLYGLPAGHRWPRVPGVTLLGDAAHLMSPFAGEGANNAMLDGAELGEALAAHRGDVEVALAGYEGSMFPRSAEAAAGSAQGMTMCLASDAPAGLVAMFGEAA</sequence>
<evidence type="ECO:0000256" key="6">
    <source>
        <dbReference type="SAM" id="MobiDB-lite"/>
    </source>
</evidence>
<keyword evidence="5" id="KW-0963">Cytoplasm</keyword>
<dbReference type="Pfam" id="PF01494">
    <property type="entry name" value="FAD_binding_3"/>
    <property type="match status" value="2"/>
</dbReference>
<dbReference type="RefSeq" id="WP_225919065.1">
    <property type="nucleotide sequence ID" value="NZ_BOPO01000150.1"/>
</dbReference>
<dbReference type="Gene3D" id="3.50.50.60">
    <property type="entry name" value="FAD/NAD(P)-binding domain"/>
    <property type="match status" value="1"/>
</dbReference>
<comment type="caution">
    <text evidence="8">The sequence shown here is derived from an EMBL/GenBank/DDBJ whole genome shotgun (WGS) entry which is preliminary data.</text>
</comment>
<organism evidence="8 9">
    <name type="scientific">Actinocatenispora comari</name>
    <dbReference type="NCBI Taxonomy" id="2807577"/>
    <lineage>
        <taxon>Bacteria</taxon>
        <taxon>Bacillati</taxon>
        <taxon>Actinomycetota</taxon>
        <taxon>Actinomycetes</taxon>
        <taxon>Micromonosporales</taxon>
        <taxon>Micromonosporaceae</taxon>
        <taxon>Actinocatenispora</taxon>
    </lineage>
</organism>
<keyword evidence="4 5" id="KW-0503">Monooxygenase</keyword>
<feature type="binding site" evidence="5">
    <location>
        <position position="94"/>
    </location>
    <ligand>
        <name>FAD</name>
        <dbReference type="ChEBI" id="CHEBI:57692"/>
    </ligand>
</feature>
<evidence type="ECO:0000313" key="8">
    <source>
        <dbReference type="EMBL" id="GIL31763.1"/>
    </source>
</evidence>
<reference evidence="9" key="1">
    <citation type="journal article" date="2021" name="Int. J. Syst. Evol. Microbiol.">
        <title>Actinocatenispora comari sp. nov., an endophytic actinomycete isolated from aerial parts of Comarum salesowianum.</title>
        <authorList>
            <person name="Oyunbileg N."/>
            <person name="Iizaka Y."/>
            <person name="Hamada M."/>
            <person name="Davaapurev B.O."/>
            <person name="Fukumoto A."/>
            <person name="Tsetseg B."/>
            <person name="Kato F."/>
            <person name="Tamura T."/>
            <person name="Batkhuu J."/>
            <person name="Anzai Y."/>
        </authorList>
    </citation>
    <scope>NUCLEOTIDE SEQUENCE [LARGE SCALE GENOMIC DNA]</scope>
    <source>
        <strain evidence="9">NUM-2625</strain>
    </source>
</reference>
<evidence type="ECO:0000256" key="1">
    <source>
        <dbReference type="ARBA" id="ARBA00022630"/>
    </source>
</evidence>
<feature type="domain" description="FAD-binding" evidence="7">
    <location>
        <begin position="51"/>
        <end position="216"/>
    </location>
</feature>
<dbReference type="PANTHER" id="PTHR46972">
    <property type="entry name" value="MONOOXYGENASE ASQM-RELATED"/>
    <property type="match status" value="1"/>
</dbReference>